<dbReference type="Gene3D" id="3.90.15.10">
    <property type="entry name" value="Topoisomerase I, Chain A, domain 3"/>
    <property type="match status" value="1"/>
</dbReference>
<feature type="region of interest" description="Disordered" evidence="9">
    <location>
        <begin position="1"/>
        <end position="95"/>
    </location>
</feature>
<keyword evidence="12" id="KW-1185">Reference proteome</keyword>
<dbReference type="PANTHER" id="PTHR10290:SF3">
    <property type="entry name" value="DNA TOPOISOMERASE 1"/>
    <property type="match status" value="1"/>
</dbReference>
<dbReference type="AlphaFoldDB" id="A0A4S4L8N4"/>
<feature type="coiled-coil region" evidence="8">
    <location>
        <begin position="393"/>
        <end position="420"/>
    </location>
</feature>
<dbReference type="OrthoDB" id="47179at2759"/>
<dbReference type="InterPro" id="IPR014727">
    <property type="entry name" value="TopoI_cat_a/b-sub_euk"/>
</dbReference>
<dbReference type="SUPFAM" id="SSF56741">
    <property type="entry name" value="Eukaryotic DNA topoisomerase I, N-terminal DNA-binding fragment"/>
    <property type="match status" value="1"/>
</dbReference>
<dbReference type="InterPro" id="IPR048045">
    <property type="entry name" value="Topoisomer_I_DNA-bd"/>
</dbReference>
<dbReference type="SMART" id="SM00435">
    <property type="entry name" value="TOPEUc"/>
    <property type="match status" value="1"/>
</dbReference>
<dbReference type="Pfam" id="PF01028">
    <property type="entry name" value="Topoisom_I"/>
    <property type="match status" value="1"/>
</dbReference>
<dbReference type="PROSITE" id="PS52038">
    <property type="entry name" value="TOPO_IB_2"/>
    <property type="match status" value="1"/>
</dbReference>
<feature type="compositionally biased region" description="Polar residues" evidence="9">
    <location>
        <begin position="20"/>
        <end position="35"/>
    </location>
</feature>
<evidence type="ECO:0000256" key="7">
    <source>
        <dbReference type="RuleBase" id="RU365101"/>
    </source>
</evidence>
<evidence type="ECO:0000313" key="12">
    <source>
        <dbReference type="Proteomes" id="UP000308199"/>
    </source>
</evidence>
<dbReference type="FunFam" id="3.90.15.10:FF:000002">
    <property type="entry name" value="DNA topoisomerase I"/>
    <property type="match status" value="1"/>
</dbReference>
<evidence type="ECO:0000256" key="6">
    <source>
        <dbReference type="PROSITE-ProRule" id="PRU01382"/>
    </source>
</evidence>
<comment type="catalytic activity">
    <reaction evidence="1 6 7">
        <text>ATP-independent breakage of single-stranded DNA, followed by passage and rejoining.</text>
        <dbReference type="EC" id="5.6.2.1"/>
    </reaction>
</comment>
<dbReference type="GO" id="GO:0006265">
    <property type="term" value="P:DNA topological change"/>
    <property type="evidence" value="ECO:0007669"/>
    <property type="project" value="UniProtKB-UniRule"/>
</dbReference>
<feature type="domain" description="DNA topoisomerase I eukaryotic-type" evidence="10">
    <location>
        <begin position="436"/>
        <end position="884"/>
    </location>
</feature>
<dbReference type="GO" id="GO:0007059">
    <property type="term" value="P:chromosome segregation"/>
    <property type="evidence" value="ECO:0007669"/>
    <property type="project" value="TreeGrafter"/>
</dbReference>
<dbReference type="EC" id="5.6.2.1" evidence="7"/>
<dbReference type="FunFam" id="1.10.10.41:FF:000001">
    <property type="entry name" value="DNA topoisomerase I"/>
    <property type="match status" value="1"/>
</dbReference>
<dbReference type="InterPro" id="IPR013499">
    <property type="entry name" value="TopoI_euk"/>
</dbReference>
<evidence type="ECO:0000256" key="2">
    <source>
        <dbReference type="ARBA" id="ARBA00006645"/>
    </source>
</evidence>
<dbReference type="GO" id="GO:0005694">
    <property type="term" value="C:chromosome"/>
    <property type="evidence" value="ECO:0007669"/>
    <property type="project" value="InterPro"/>
</dbReference>
<dbReference type="PROSITE" id="PS00176">
    <property type="entry name" value="TOPO_IB_1"/>
    <property type="match status" value="1"/>
</dbReference>
<keyword evidence="4 6" id="KW-0238">DNA-binding</keyword>
<feature type="compositionally biased region" description="Acidic residues" evidence="9">
    <location>
        <begin position="40"/>
        <end position="49"/>
    </location>
</feature>
<dbReference type="Pfam" id="PF14370">
    <property type="entry name" value="Topo_C_assoc"/>
    <property type="match status" value="1"/>
</dbReference>
<dbReference type="InterPro" id="IPR011010">
    <property type="entry name" value="DNA_brk_join_enz"/>
</dbReference>
<evidence type="ECO:0000256" key="4">
    <source>
        <dbReference type="ARBA" id="ARBA00023125"/>
    </source>
</evidence>
<comment type="similarity">
    <text evidence="2 6 7">Belongs to the type IB topoisomerase family.</text>
</comment>
<accession>A0A4S4L8N4</accession>
<dbReference type="GO" id="GO:0006260">
    <property type="term" value="P:DNA replication"/>
    <property type="evidence" value="ECO:0007669"/>
    <property type="project" value="TreeGrafter"/>
</dbReference>
<dbReference type="GO" id="GO:0003917">
    <property type="term" value="F:DNA topoisomerase type I (single strand cut, ATP-independent) activity"/>
    <property type="evidence" value="ECO:0007669"/>
    <property type="project" value="UniProtKB-UniRule"/>
</dbReference>
<feature type="active site" description="O-(3'-phospho-DNA)-tyrosine intermediate" evidence="6">
    <location>
        <position position="870"/>
    </location>
</feature>
<dbReference type="InterPro" id="IPR025834">
    <property type="entry name" value="TopoI_C_dom"/>
</dbReference>
<evidence type="ECO:0000256" key="5">
    <source>
        <dbReference type="ARBA" id="ARBA00023235"/>
    </source>
</evidence>
<comment type="caution">
    <text evidence="11">The sequence shown here is derived from an EMBL/GenBank/DDBJ whole genome shotgun (WGS) entry which is preliminary data.</text>
</comment>
<dbReference type="Gene3D" id="2.170.11.10">
    <property type="entry name" value="DNA Topoisomerase I, domain 2"/>
    <property type="match status" value="1"/>
</dbReference>
<dbReference type="InterPro" id="IPR013500">
    <property type="entry name" value="TopoI_cat_euk"/>
</dbReference>
<gene>
    <name evidence="11" type="ORF">EW145_g3010</name>
</gene>
<evidence type="ECO:0000256" key="8">
    <source>
        <dbReference type="SAM" id="Coils"/>
    </source>
</evidence>
<dbReference type="InterPro" id="IPR018521">
    <property type="entry name" value="TopoIB_AS"/>
</dbReference>
<dbReference type="Gene3D" id="1.10.10.41">
    <property type="entry name" value="Yeast DNA topoisomerase - domain 1"/>
    <property type="match status" value="1"/>
</dbReference>
<feature type="region of interest" description="Disordered" evidence="9">
    <location>
        <begin position="126"/>
        <end position="279"/>
    </location>
</feature>
<keyword evidence="8" id="KW-0175">Coiled coil</keyword>
<dbReference type="PRINTS" id="PR00416">
    <property type="entry name" value="EUTPISMRASEI"/>
</dbReference>
<dbReference type="CDD" id="cd00659">
    <property type="entry name" value="Topo_IB_C"/>
    <property type="match status" value="1"/>
</dbReference>
<dbReference type="InterPro" id="IPR036202">
    <property type="entry name" value="TopoI_DNA-bd_euk_N_sf"/>
</dbReference>
<feature type="compositionally biased region" description="Polar residues" evidence="9">
    <location>
        <begin position="153"/>
        <end position="167"/>
    </location>
</feature>
<comment type="function">
    <text evidence="7">Releases the supercoiling and torsional tension of DNA introduced during the DNA replication and transcription by transiently cleaving and rejoining one strand of the DNA duplex. Introduces a single-strand break via transesterification at the specific target site 5'-[CT]CCTTp site in duplex DNA. The scissile phosphodiester is attacked by the catalytic tyrosine of the enzyme, resulting in the formation of a DNA-(3'-phosphotyrosyl)-enzyme intermediate and the expulsion of a 5'-OH DNA strand. The free DNA strand then undergoes passage around the unbroken strand thus removing DNA supercoils. Finally, in the religation step, the DNA 5'-OH attacks the covalent intermediate to expel the active-site tyrosine and restore the DNA phosphodiester backbone.</text>
</comment>
<dbReference type="CDD" id="cd03488">
    <property type="entry name" value="Topoisomer_IB_N_htopoI_like"/>
    <property type="match status" value="1"/>
</dbReference>
<evidence type="ECO:0000256" key="3">
    <source>
        <dbReference type="ARBA" id="ARBA00023029"/>
    </source>
</evidence>
<dbReference type="InterPro" id="IPR014711">
    <property type="entry name" value="TopoI_cat_a-hlx-sub_euk"/>
</dbReference>
<feature type="coiled-coil region" evidence="8">
    <location>
        <begin position="738"/>
        <end position="851"/>
    </location>
</feature>
<dbReference type="SUPFAM" id="SSF56349">
    <property type="entry name" value="DNA breaking-rejoining enzymes"/>
    <property type="match status" value="1"/>
</dbReference>
<dbReference type="GO" id="GO:0005730">
    <property type="term" value="C:nucleolus"/>
    <property type="evidence" value="ECO:0007669"/>
    <property type="project" value="TreeGrafter"/>
</dbReference>
<proteinExistence type="inferred from homology"/>
<dbReference type="InterPro" id="IPR013034">
    <property type="entry name" value="DNA_topo_DNA_db_N_dom1"/>
</dbReference>
<feature type="compositionally biased region" description="Basic and acidic residues" evidence="9">
    <location>
        <begin position="229"/>
        <end position="240"/>
    </location>
</feature>
<evidence type="ECO:0000259" key="10">
    <source>
        <dbReference type="SMART" id="SM00435"/>
    </source>
</evidence>
<sequence>MSSDYSMLSEDDRPLGSSAVARSQANGHVSHTNGTHAADEDSSMSEDDVPLLSQSSRVKSESETPKRALKRKVPAYSSSSDDDTPLASSSPVKQIRSAAVPMPGALAATTFRADSVDNKAKVKRYLKIKKTTASADTFSDEDDDAPLVKKPTANKNGVNGANGTNGKTRMPPKKRVKKEETDDGGFAASSEDEKPKKRKRSIKSNGKGKDKAKKGVSDDDKPLTAMKKVKPEPASEDGSKPKPKKRTTKAKKEEGSSLPKKGKKEEEEEDENVFRWWEAEDPNGDGSIKWATLEHNGVYFPPPYEPLPSDVKMKYAGSPVSLPLESEEVAGFYAQMIETDHAQDKVFNKNFFRDFLKVLEEHPPMDGSKIEDFDLCDFRPMYEFYETEKAKKKALTAAERKALKAEKDELEEKYTTCLLDGRKEKVGNFRIEPPGLFRGRGEHPRKGSLKLRVHPEDITINIGEGVPIPVPNMPGKWKKVIHDQTVTWLANWTENVNGQHKYVFLAAGSSLKGQSDMGKFEKARELKSHVDRIRQDYNVELRTKVMADRQRATAMYFIDRLALRAGNEKGEDEADTVGCCSLRCEHVTLEPPNNLIFDFLGKDSIRFYKKVEVEPQIFKNIRIFKENKEDSDALFDRVTTSLLNKHLASYMKGLTAKVFRTYNASITFQQQLDLYTPKEASVQELLNAYNKANRMVAILCNHQRSVPKTHSASMEKMMDKLRAIKYERMKMRHVLFGMDAKLKKKKEYKSDESDLEDEWIAQHEDTLKEKEIEKAKKKFAKDNEKALEVEGEKPKPESELNERIEEIEAEFERLQNERGTGVASLKRARPMEKIEEAIGKLTERIKTHKLQMLDREEGKEVALGTSKINYLDPRITAAWCKEHTVPIEKIFSKALLTKYTVLDELGSEPREDISDDSIQKLLYFFPDKLLLAALDLVDRELVLHLKTPWGRSFYEVNGSTSTYTVQPDLPSHMPTYCSCPAFAFSVLLSEDHLMVNVLPTYDVPYDPY</sequence>
<dbReference type="InterPro" id="IPR001631">
    <property type="entry name" value="TopoI"/>
</dbReference>
<dbReference type="InterPro" id="IPR013030">
    <property type="entry name" value="DNA_topo_DNA_db_N_dom2"/>
</dbReference>
<dbReference type="EMBL" id="SGPK01000118">
    <property type="protein sequence ID" value="THH07982.1"/>
    <property type="molecule type" value="Genomic_DNA"/>
</dbReference>
<dbReference type="InterPro" id="IPR008336">
    <property type="entry name" value="TopoI_DNA-bd_euk"/>
</dbReference>
<evidence type="ECO:0000313" key="11">
    <source>
        <dbReference type="EMBL" id="THH07982.1"/>
    </source>
</evidence>
<evidence type="ECO:0000256" key="1">
    <source>
        <dbReference type="ARBA" id="ARBA00000213"/>
    </source>
</evidence>
<dbReference type="PANTHER" id="PTHR10290">
    <property type="entry name" value="DNA TOPOISOMERASE I"/>
    <property type="match status" value="1"/>
</dbReference>
<evidence type="ECO:0000256" key="9">
    <source>
        <dbReference type="SAM" id="MobiDB-lite"/>
    </source>
</evidence>
<reference evidence="11 12" key="1">
    <citation type="submission" date="2019-02" db="EMBL/GenBank/DDBJ databases">
        <title>Genome sequencing of the rare red list fungi Phellinidium pouzarii.</title>
        <authorList>
            <person name="Buettner E."/>
            <person name="Kellner H."/>
        </authorList>
    </citation>
    <scope>NUCLEOTIDE SEQUENCE [LARGE SCALE GENOMIC DNA]</scope>
    <source>
        <strain evidence="11 12">DSM 108285</strain>
    </source>
</reference>
<dbReference type="Pfam" id="PF02919">
    <property type="entry name" value="Topoisom_I_N"/>
    <property type="match status" value="1"/>
</dbReference>
<feature type="compositionally biased region" description="Basic and acidic residues" evidence="9">
    <location>
        <begin position="207"/>
        <end position="222"/>
    </location>
</feature>
<dbReference type="InterPro" id="IPR051062">
    <property type="entry name" value="Topoisomerase_IB"/>
</dbReference>
<keyword evidence="5 6" id="KW-0413">Isomerase</keyword>
<dbReference type="GO" id="GO:0003677">
    <property type="term" value="F:DNA binding"/>
    <property type="evidence" value="ECO:0007669"/>
    <property type="project" value="UniProtKB-UniRule"/>
</dbReference>
<dbReference type="Proteomes" id="UP000308199">
    <property type="component" value="Unassembled WGS sequence"/>
</dbReference>
<keyword evidence="3 6" id="KW-0799">Topoisomerase</keyword>
<name>A0A4S4L8N4_9AGAM</name>
<organism evidence="11 12">
    <name type="scientific">Phellinidium pouzarii</name>
    <dbReference type="NCBI Taxonomy" id="167371"/>
    <lineage>
        <taxon>Eukaryota</taxon>
        <taxon>Fungi</taxon>
        <taxon>Dikarya</taxon>
        <taxon>Basidiomycota</taxon>
        <taxon>Agaricomycotina</taxon>
        <taxon>Agaricomycetes</taxon>
        <taxon>Hymenochaetales</taxon>
        <taxon>Hymenochaetaceae</taxon>
        <taxon>Phellinidium</taxon>
    </lineage>
</organism>
<protein>
    <recommendedName>
        <fullName evidence="7">DNA topoisomerase I</fullName>
        <ecNumber evidence="7">5.6.2.1</ecNumber>
    </recommendedName>
    <alternativeName>
        <fullName evidence="7">DNA topoisomerase 1</fullName>
    </alternativeName>
</protein>
<dbReference type="Gene3D" id="1.10.132.10">
    <property type="match status" value="1"/>
</dbReference>